<accession>X1KHW3</accession>
<comment type="caution">
    <text evidence="1">The sequence shown here is derived from an EMBL/GenBank/DDBJ whole genome shotgun (WGS) entry which is preliminary data.</text>
</comment>
<feature type="non-terminal residue" evidence="1">
    <location>
        <position position="159"/>
    </location>
</feature>
<protein>
    <submittedName>
        <fullName evidence="1">Uncharacterized protein</fullName>
    </submittedName>
</protein>
<proteinExistence type="predicted"/>
<sequence>MEFSILKSILKPKILSGFMEEWQPKESPILKYMPFLGVPALQYQIVSGPEQKPLADICAYDTSYPLKSRIGLKKITGDIPPIRVMKKMTETDLNSYMQFKQMRSPDEQAVVALVFGDIVYCWKAVMNRLSWLGFQALSLGIISLTALNNAGIITESNIT</sequence>
<dbReference type="EMBL" id="BARV01003411">
    <property type="protein sequence ID" value="GAI06632.1"/>
    <property type="molecule type" value="Genomic_DNA"/>
</dbReference>
<evidence type="ECO:0000313" key="1">
    <source>
        <dbReference type="EMBL" id="GAI06632.1"/>
    </source>
</evidence>
<reference evidence="1" key="1">
    <citation type="journal article" date="2014" name="Front. Microbiol.">
        <title>High frequency of phylogenetically diverse reductive dehalogenase-homologous genes in deep subseafloor sedimentary metagenomes.</title>
        <authorList>
            <person name="Kawai M."/>
            <person name="Futagami T."/>
            <person name="Toyoda A."/>
            <person name="Takaki Y."/>
            <person name="Nishi S."/>
            <person name="Hori S."/>
            <person name="Arai W."/>
            <person name="Tsubouchi T."/>
            <person name="Morono Y."/>
            <person name="Uchiyama I."/>
            <person name="Ito T."/>
            <person name="Fujiyama A."/>
            <person name="Inagaki F."/>
            <person name="Takami H."/>
        </authorList>
    </citation>
    <scope>NUCLEOTIDE SEQUENCE</scope>
    <source>
        <strain evidence="1">Expedition CK06-06</strain>
    </source>
</reference>
<name>X1KHW3_9ZZZZ</name>
<dbReference type="AlphaFoldDB" id="X1KHW3"/>
<organism evidence="1">
    <name type="scientific">marine sediment metagenome</name>
    <dbReference type="NCBI Taxonomy" id="412755"/>
    <lineage>
        <taxon>unclassified sequences</taxon>
        <taxon>metagenomes</taxon>
        <taxon>ecological metagenomes</taxon>
    </lineage>
</organism>
<gene>
    <name evidence="1" type="ORF">S06H3_08172</name>
</gene>